<dbReference type="SMART" id="SM00345">
    <property type="entry name" value="HTH_GNTR"/>
    <property type="match status" value="1"/>
</dbReference>
<dbReference type="AlphaFoldDB" id="A0A975SX08"/>
<protein>
    <submittedName>
        <fullName evidence="5">GntR family transcriptional regulator</fullName>
    </submittedName>
</protein>
<dbReference type="InterPro" id="IPR000524">
    <property type="entry name" value="Tscrpt_reg_HTH_GntR"/>
</dbReference>
<evidence type="ECO:0000256" key="1">
    <source>
        <dbReference type="ARBA" id="ARBA00023015"/>
    </source>
</evidence>
<name>A0A975SX08_9ACTN</name>
<evidence type="ECO:0000313" key="6">
    <source>
        <dbReference type="Proteomes" id="UP000683575"/>
    </source>
</evidence>
<reference evidence="5" key="1">
    <citation type="submission" date="2021-06" db="EMBL/GenBank/DDBJ databases">
        <title>Complete genome sequence of Nocardioides sp. G188.</title>
        <authorList>
            <person name="Im W.-T."/>
        </authorList>
    </citation>
    <scope>NUCLEOTIDE SEQUENCE</scope>
    <source>
        <strain evidence="5">G188</strain>
    </source>
</reference>
<dbReference type="CDD" id="cd07377">
    <property type="entry name" value="WHTH_GntR"/>
    <property type="match status" value="1"/>
</dbReference>
<dbReference type="PANTHER" id="PTHR43537:SF41">
    <property type="entry name" value="TRANSCRIPTIONAL REGULATORY PROTEIN"/>
    <property type="match status" value="1"/>
</dbReference>
<dbReference type="InterPro" id="IPR011711">
    <property type="entry name" value="GntR_C"/>
</dbReference>
<keyword evidence="6" id="KW-1185">Reference proteome</keyword>
<dbReference type="KEGG" id="nps:KRR39_18350"/>
<dbReference type="RefSeq" id="WP_216938907.1">
    <property type="nucleotide sequence ID" value="NZ_CP077062.1"/>
</dbReference>
<sequence>MRTANGKGETHHTSQQHAVAWLRRAIVEGELRPGAHIQQDEIAERIGVSLIPAREALKVLEGEGQVTYIPRRGYFVSELLIEDLVEVNMLRELLEDRAARAAVEFFDDDALDRLEQAAEECSRASTSGDVAAQLAANRRFHFGIFEAGSGPHMMRLIRLLWESTEAYRAIYYNVEAERHAADDAHARILEAARARDTERLVAELDAHRDHALRSLVQILSRPTD</sequence>
<gene>
    <name evidence="5" type="ORF">KRR39_18350</name>
</gene>
<keyword evidence="2" id="KW-0238">DNA-binding</keyword>
<evidence type="ECO:0000259" key="4">
    <source>
        <dbReference type="PROSITE" id="PS50949"/>
    </source>
</evidence>
<dbReference type="EMBL" id="CP077062">
    <property type="protein sequence ID" value="QWZ07396.1"/>
    <property type="molecule type" value="Genomic_DNA"/>
</dbReference>
<evidence type="ECO:0000313" key="5">
    <source>
        <dbReference type="EMBL" id="QWZ07396.1"/>
    </source>
</evidence>
<dbReference type="GO" id="GO:0003700">
    <property type="term" value="F:DNA-binding transcription factor activity"/>
    <property type="evidence" value="ECO:0007669"/>
    <property type="project" value="InterPro"/>
</dbReference>
<accession>A0A975SX08</accession>
<dbReference type="SMART" id="SM00895">
    <property type="entry name" value="FCD"/>
    <property type="match status" value="1"/>
</dbReference>
<evidence type="ECO:0000256" key="2">
    <source>
        <dbReference type="ARBA" id="ARBA00023125"/>
    </source>
</evidence>
<dbReference type="GO" id="GO:0003677">
    <property type="term" value="F:DNA binding"/>
    <property type="evidence" value="ECO:0007669"/>
    <property type="project" value="UniProtKB-KW"/>
</dbReference>
<dbReference type="PROSITE" id="PS50949">
    <property type="entry name" value="HTH_GNTR"/>
    <property type="match status" value="1"/>
</dbReference>
<keyword evidence="1" id="KW-0805">Transcription regulation</keyword>
<organism evidence="5 6">
    <name type="scientific">Nocardioides panacis</name>
    <dbReference type="NCBI Taxonomy" id="2849501"/>
    <lineage>
        <taxon>Bacteria</taxon>
        <taxon>Bacillati</taxon>
        <taxon>Actinomycetota</taxon>
        <taxon>Actinomycetes</taxon>
        <taxon>Propionibacteriales</taxon>
        <taxon>Nocardioidaceae</taxon>
        <taxon>Nocardioides</taxon>
    </lineage>
</organism>
<dbReference type="PANTHER" id="PTHR43537">
    <property type="entry name" value="TRANSCRIPTIONAL REGULATOR, GNTR FAMILY"/>
    <property type="match status" value="1"/>
</dbReference>
<keyword evidence="3" id="KW-0804">Transcription</keyword>
<dbReference type="Pfam" id="PF07729">
    <property type="entry name" value="FCD"/>
    <property type="match status" value="1"/>
</dbReference>
<dbReference type="Proteomes" id="UP000683575">
    <property type="component" value="Chromosome"/>
</dbReference>
<evidence type="ECO:0000256" key="3">
    <source>
        <dbReference type="ARBA" id="ARBA00023163"/>
    </source>
</evidence>
<dbReference type="Pfam" id="PF00392">
    <property type="entry name" value="GntR"/>
    <property type="match status" value="1"/>
</dbReference>
<proteinExistence type="predicted"/>
<feature type="domain" description="HTH gntR-type" evidence="4">
    <location>
        <begin position="12"/>
        <end position="79"/>
    </location>
</feature>